<organism evidence="1 2">
    <name type="scientific">Leadbetterella byssophila (strain DSM 17132 / JCM 16389 / KACC 11308 / NBRC 106382 / 4M15)</name>
    <dbReference type="NCBI Taxonomy" id="649349"/>
    <lineage>
        <taxon>Bacteria</taxon>
        <taxon>Pseudomonadati</taxon>
        <taxon>Bacteroidota</taxon>
        <taxon>Cytophagia</taxon>
        <taxon>Cytophagales</taxon>
        <taxon>Leadbetterellaceae</taxon>
        <taxon>Leadbetterella</taxon>
    </lineage>
</organism>
<keyword evidence="2" id="KW-1185">Reference proteome</keyword>
<accession>E4RYM9</accession>
<gene>
    <name evidence="1" type="ordered locus">Lbys_0629</name>
</gene>
<reference key="1">
    <citation type="submission" date="2010-11" db="EMBL/GenBank/DDBJ databases">
        <title>The complete genome of Leadbetterella byssophila DSM 17132.</title>
        <authorList>
            <consortium name="US DOE Joint Genome Institute (JGI-PGF)"/>
            <person name="Lucas S."/>
            <person name="Copeland A."/>
            <person name="Lapidus A."/>
            <person name="Glavina del Rio T."/>
            <person name="Dalin E."/>
            <person name="Tice H."/>
            <person name="Bruce D."/>
            <person name="Goodwin L."/>
            <person name="Pitluck S."/>
            <person name="Kyrpides N."/>
            <person name="Mavromatis K."/>
            <person name="Ivanova N."/>
            <person name="Teshima H."/>
            <person name="Brettin T."/>
            <person name="Detter J.C."/>
            <person name="Han C."/>
            <person name="Tapia R."/>
            <person name="Land M."/>
            <person name="Hauser L."/>
            <person name="Markowitz V."/>
            <person name="Cheng J.-F."/>
            <person name="Hugenholtz P."/>
            <person name="Woyke T."/>
            <person name="Wu D."/>
            <person name="Tindall B."/>
            <person name="Pomrenke H.G."/>
            <person name="Brambilla E."/>
            <person name="Klenk H.-P."/>
            <person name="Eisen J.A."/>
        </authorList>
    </citation>
    <scope>NUCLEOTIDE SEQUENCE [LARGE SCALE GENOMIC DNA]</scope>
    <source>
        <strain>DSM 17132</strain>
    </source>
</reference>
<dbReference type="EMBL" id="CP002305">
    <property type="protein sequence ID" value="ADQ16391.1"/>
    <property type="molecule type" value="Genomic_DNA"/>
</dbReference>
<evidence type="ECO:0008006" key="3">
    <source>
        <dbReference type="Google" id="ProtNLM"/>
    </source>
</evidence>
<dbReference type="KEGG" id="lby:Lbys_0629"/>
<dbReference type="STRING" id="649349.Lbys_0629"/>
<dbReference type="eggNOG" id="COG0463">
    <property type="taxonomic scope" value="Bacteria"/>
</dbReference>
<dbReference type="Proteomes" id="UP000007435">
    <property type="component" value="Chromosome"/>
</dbReference>
<reference evidence="1 2" key="2">
    <citation type="journal article" date="2011" name="Stand. Genomic Sci.">
        <title>Complete genome sequence of Leadbetterella byssophila type strain (4M15).</title>
        <authorList>
            <person name="Abt B."/>
            <person name="Teshima H."/>
            <person name="Lucas S."/>
            <person name="Lapidus A."/>
            <person name="Del Rio T.G."/>
            <person name="Nolan M."/>
            <person name="Tice H."/>
            <person name="Cheng J.F."/>
            <person name="Pitluck S."/>
            <person name="Liolios K."/>
            <person name="Pagani I."/>
            <person name="Ivanova N."/>
            <person name="Mavromatis K."/>
            <person name="Pati A."/>
            <person name="Tapia R."/>
            <person name="Han C."/>
            <person name="Goodwin L."/>
            <person name="Chen A."/>
            <person name="Palaniappan K."/>
            <person name="Land M."/>
            <person name="Hauser L."/>
            <person name="Chang Y.J."/>
            <person name="Jeffries C.D."/>
            <person name="Rohde M."/>
            <person name="Goker M."/>
            <person name="Tindall B.J."/>
            <person name="Detter J.C."/>
            <person name="Woyke T."/>
            <person name="Bristow J."/>
            <person name="Eisen J.A."/>
            <person name="Markowitz V."/>
            <person name="Hugenholtz P."/>
            <person name="Klenk H.P."/>
            <person name="Kyrpides N.C."/>
        </authorList>
    </citation>
    <scope>NUCLEOTIDE SEQUENCE [LARGE SCALE GENOMIC DNA]</scope>
    <source>
        <strain evidence="2">DSM 17132 / JCM 16389 / KACC 11308 / NBRC 106382 / 4M15</strain>
    </source>
</reference>
<dbReference type="AlphaFoldDB" id="E4RYM9"/>
<evidence type="ECO:0000313" key="2">
    <source>
        <dbReference type="Proteomes" id="UP000007435"/>
    </source>
</evidence>
<sequence>MKAKEINKIFRESIEDYHITDHVDAPKPEKYEGFEGLLYLKNWIDTVQWHLEDLIRDPEIDPSQLVGLKRRIDASNQHRTDTVEQMDEYLYKTLDGVQIQEGARLNSETPAWLLDRMSILQLKIYHFEDQLKRTDVDAAHLESVKQKLYILKIQEQDLEIAYDELMEDLQAGRKYMKLYKQMKMYNDPSLNPIFYGKK</sequence>
<dbReference type="RefSeq" id="WP_013407443.1">
    <property type="nucleotide sequence ID" value="NC_014655.1"/>
</dbReference>
<dbReference type="InterPro" id="IPR025350">
    <property type="entry name" value="DUF4254"/>
</dbReference>
<dbReference type="OrthoDB" id="9805817at2"/>
<proteinExistence type="predicted"/>
<dbReference type="HOGENOM" id="CLU_097532_0_0_10"/>
<dbReference type="Pfam" id="PF14063">
    <property type="entry name" value="DUF4254"/>
    <property type="match status" value="1"/>
</dbReference>
<evidence type="ECO:0000313" key="1">
    <source>
        <dbReference type="EMBL" id="ADQ16391.1"/>
    </source>
</evidence>
<protein>
    <recommendedName>
        <fullName evidence="3">DUF4254 domain-containing protein</fullName>
    </recommendedName>
</protein>
<name>E4RYM9_LEAB4</name>